<keyword evidence="4" id="KW-0804">Transcription</keyword>
<feature type="compositionally biased region" description="Low complexity" evidence="6">
    <location>
        <begin position="273"/>
        <end position="287"/>
    </location>
</feature>
<evidence type="ECO:0000313" key="8">
    <source>
        <dbReference type="Proteomes" id="UP000887574"/>
    </source>
</evidence>
<evidence type="ECO:0000256" key="6">
    <source>
        <dbReference type="SAM" id="MobiDB-lite"/>
    </source>
</evidence>
<keyword evidence="1" id="KW-0805">Transcription regulation</keyword>
<dbReference type="InterPro" id="IPR004826">
    <property type="entry name" value="bZIP_Maf"/>
</dbReference>
<dbReference type="Proteomes" id="UP000887574">
    <property type="component" value="Unplaced"/>
</dbReference>
<dbReference type="GO" id="GO:0000981">
    <property type="term" value="F:DNA-binding transcription factor activity, RNA polymerase II-specific"/>
    <property type="evidence" value="ECO:0007669"/>
    <property type="project" value="TreeGrafter"/>
</dbReference>
<organism evidence="8 9">
    <name type="scientific">Ditylenchus dipsaci</name>
    <dbReference type="NCBI Taxonomy" id="166011"/>
    <lineage>
        <taxon>Eukaryota</taxon>
        <taxon>Metazoa</taxon>
        <taxon>Ecdysozoa</taxon>
        <taxon>Nematoda</taxon>
        <taxon>Chromadorea</taxon>
        <taxon>Rhabditida</taxon>
        <taxon>Tylenchina</taxon>
        <taxon>Tylenchomorpha</taxon>
        <taxon>Sphaerularioidea</taxon>
        <taxon>Anguinidae</taxon>
        <taxon>Anguininae</taxon>
        <taxon>Ditylenchus</taxon>
    </lineage>
</organism>
<protein>
    <submittedName>
        <fullName evidence="9">BZIP domain-containing protein</fullName>
    </submittedName>
</protein>
<dbReference type="GO" id="GO:0005634">
    <property type="term" value="C:nucleus"/>
    <property type="evidence" value="ECO:0007669"/>
    <property type="project" value="TreeGrafter"/>
</dbReference>
<sequence>MFNLPQSSSILGLDAASNNTRNSTDFSVNSTMMANDSFSRSITDYGFARGLNETFSSVFNNQTLTFADNYNSSTAGVFAVDSNNRRDGGASPSSGIGSMCSSSSSPRSLEDSAPLTSRIQNKLVPVIENEENVVVVAYPDASTTRINDRVLSQIQAVNASVQPRRRGRQSKDEQLVNDNGLPATADQITMMTHQEIQKMMRDPKLSAAQKALIKKIRRRGRNKVAARKCRERRVPTAADGSVAYNNTFYDHPEMEQNKMSEDMYMDGTHFSNYSGPSTSKQSTSSYYHNNLRF</sequence>
<proteinExistence type="predicted"/>
<evidence type="ECO:0000256" key="2">
    <source>
        <dbReference type="ARBA" id="ARBA00023125"/>
    </source>
</evidence>
<dbReference type="PANTHER" id="PTHR24411:SF55">
    <property type="entry name" value="SEGMENTATION PROTEIN CAP'N'COLLAR"/>
    <property type="match status" value="1"/>
</dbReference>
<keyword evidence="5" id="KW-0539">Nucleus</keyword>
<keyword evidence="2" id="KW-0238">DNA-binding</keyword>
<dbReference type="PANTHER" id="PTHR24411">
    <property type="entry name" value="NUCLEAR FACTOR ERYTHROID 2-RELATED FACTOR"/>
    <property type="match status" value="1"/>
</dbReference>
<name>A0A915CRF1_9BILA</name>
<dbReference type="SUPFAM" id="SSF47454">
    <property type="entry name" value="A DNA-binding domain in eukaryotic transcription factors"/>
    <property type="match status" value="1"/>
</dbReference>
<evidence type="ECO:0000259" key="7">
    <source>
        <dbReference type="PROSITE" id="PS00036"/>
    </source>
</evidence>
<feature type="region of interest" description="Disordered" evidence="6">
    <location>
        <begin position="81"/>
        <end position="114"/>
    </location>
</feature>
<evidence type="ECO:0000256" key="5">
    <source>
        <dbReference type="ARBA" id="ARBA00023242"/>
    </source>
</evidence>
<accession>A0A915CRF1</accession>
<feature type="compositionally biased region" description="Low complexity" evidence="6">
    <location>
        <begin position="91"/>
        <end position="107"/>
    </location>
</feature>
<dbReference type="InterPro" id="IPR008917">
    <property type="entry name" value="TF_DNA-bd_sf"/>
</dbReference>
<feature type="region of interest" description="Disordered" evidence="6">
    <location>
        <begin position="160"/>
        <end position="179"/>
    </location>
</feature>
<dbReference type="Gene3D" id="1.10.880.10">
    <property type="entry name" value="Transcription factor, Skn-1-like, DNA-binding domain"/>
    <property type="match status" value="1"/>
</dbReference>
<dbReference type="AlphaFoldDB" id="A0A915CRF1"/>
<evidence type="ECO:0000256" key="3">
    <source>
        <dbReference type="ARBA" id="ARBA00023159"/>
    </source>
</evidence>
<evidence type="ECO:0000256" key="1">
    <source>
        <dbReference type="ARBA" id="ARBA00023015"/>
    </source>
</evidence>
<reference evidence="9" key="1">
    <citation type="submission" date="2022-11" db="UniProtKB">
        <authorList>
            <consortium name="WormBaseParasite"/>
        </authorList>
    </citation>
    <scope>IDENTIFICATION</scope>
</reference>
<feature type="domain" description="BZIP" evidence="7">
    <location>
        <begin position="217"/>
        <end position="232"/>
    </location>
</feature>
<dbReference type="InterPro" id="IPR004827">
    <property type="entry name" value="bZIP"/>
</dbReference>
<dbReference type="PROSITE" id="PS00036">
    <property type="entry name" value="BZIP_BASIC"/>
    <property type="match status" value="1"/>
</dbReference>
<dbReference type="WBParaSite" id="jg11407">
    <property type="protein sequence ID" value="jg11407"/>
    <property type="gene ID" value="jg11407"/>
</dbReference>
<feature type="region of interest" description="Disordered" evidence="6">
    <location>
        <begin position="273"/>
        <end position="293"/>
    </location>
</feature>
<dbReference type="Pfam" id="PF03131">
    <property type="entry name" value="bZIP_Maf"/>
    <property type="match status" value="1"/>
</dbReference>
<keyword evidence="3" id="KW-0010">Activator</keyword>
<evidence type="ECO:0000256" key="4">
    <source>
        <dbReference type="ARBA" id="ARBA00023163"/>
    </source>
</evidence>
<dbReference type="GO" id="GO:0000978">
    <property type="term" value="F:RNA polymerase II cis-regulatory region sequence-specific DNA binding"/>
    <property type="evidence" value="ECO:0007669"/>
    <property type="project" value="InterPro"/>
</dbReference>
<keyword evidence="8" id="KW-1185">Reference proteome</keyword>
<dbReference type="InterPro" id="IPR047167">
    <property type="entry name" value="NFE2-like"/>
</dbReference>
<evidence type="ECO:0000313" key="9">
    <source>
        <dbReference type="WBParaSite" id="jg11407"/>
    </source>
</evidence>